<accession>A0A0L8JD96</accession>
<dbReference type="AlphaFoldDB" id="A0A0L8JD96"/>
<evidence type="ECO:0000313" key="1">
    <source>
        <dbReference type="EMBL" id="KOG11616.1"/>
    </source>
</evidence>
<organism evidence="1 2">
    <name type="scientific">Streptomyces viridochromogenes</name>
    <dbReference type="NCBI Taxonomy" id="1938"/>
    <lineage>
        <taxon>Bacteria</taxon>
        <taxon>Bacillati</taxon>
        <taxon>Actinomycetota</taxon>
        <taxon>Actinomycetes</taxon>
        <taxon>Kitasatosporales</taxon>
        <taxon>Streptomycetaceae</taxon>
        <taxon>Streptomyces</taxon>
    </lineage>
</organism>
<dbReference type="EMBL" id="LGUP01000388">
    <property type="protein sequence ID" value="KOG11616.1"/>
    <property type="molecule type" value="Genomic_DNA"/>
</dbReference>
<evidence type="ECO:0000313" key="2">
    <source>
        <dbReference type="Proteomes" id="UP000037023"/>
    </source>
</evidence>
<comment type="caution">
    <text evidence="1">The sequence shown here is derived from an EMBL/GenBank/DDBJ whole genome shotgun (WGS) entry which is preliminary data.</text>
</comment>
<evidence type="ECO:0008006" key="3">
    <source>
        <dbReference type="Google" id="ProtNLM"/>
    </source>
</evidence>
<sequence length="96" mass="10801">MAQMQQGLELVNQTLAVCTSTQTNTEDNVEQLMQHWDAGSRETFTRVMAKFSERVIAIRNELGTVQDQLQDTLKLQIQTEESAQDSMSGLQQLLNG</sequence>
<proteinExistence type="predicted"/>
<protein>
    <recommendedName>
        <fullName evidence="3">WXG100 family type VII secretion target</fullName>
    </recommendedName>
</protein>
<dbReference type="PATRIC" id="fig|1938.6.peg.7298"/>
<dbReference type="Gene3D" id="1.10.287.1060">
    <property type="entry name" value="ESAT-6-like"/>
    <property type="match status" value="1"/>
</dbReference>
<dbReference type="InterPro" id="IPR036689">
    <property type="entry name" value="ESAT-6-like_sf"/>
</dbReference>
<dbReference type="SUPFAM" id="SSF140453">
    <property type="entry name" value="EsxAB dimer-like"/>
    <property type="match status" value="1"/>
</dbReference>
<gene>
    <name evidence="1" type="ORF">ADK34_33955</name>
</gene>
<name>A0A0L8JD96_STRVR</name>
<reference evidence="1 2" key="1">
    <citation type="submission" date="2015-06" db="EMBL/GenBank/DDBJ databases">
        <authorList>
            <person name="Hoefler B.C."/>
            <person name="Straight P.D."/>
        </authorList>
    </citation>
    <scope>NUCLEOTIDE SEQUENCE [LARGE SCALE GENOMIC DNA]</scope>
    <source>
        <strain evidence="1 2">NRRL 3427</strain>
    </source>
</reference>
<dbReference type="Proteomes" id="UP000037023">
    <property type="component" value="Unassembled WGS sequence"/>
</dbReference>